<dbReference type="PROSITE" id="PS00600">
    <property type="entry name" value="AA_TRANSFER_CLASS_3"/>
    <property type="match status" value="1"/>
</dbReference>
<proteinExistence type="inferred from homology"/>
<accession>A0A7Y2WCH8</accession>
<protein>
    <submittedName>
        <fullName evidence="5">Aminotransferase class III-fold pyridoxal phosphate-dependent enzyme</fullName>
    </submittedName>
</protein>
<dbReference type="RefSeq" id="WP_171541390.1">
    <property type="nucleotide sequence ID" value="NZ_JABERL010000086.1"/>
</dbReference>
<dbReference type="Gene3D" id="3.40.640.10">
    <property type="entry name" value="Type I PLP-dependent aspartate aminotransferase-like (Major domain)"/>
    <property type="match status" value="1"/>
</dbReference>
<dbReference type="Proteomes" id="UP000569202">
    <property type="component" value="Unassembled WGS sequence"/>
</dbReference>
<keyword evidence="3 4" id="KW-0663">Pyridoxal phosphate</keyword>
<dbReference type="AlphaFoldDB" id="A0A7Y2WCH8"/>
<organism evidence="5 6">
    <name type="scientific">Acinetobacter terrae</name>
    <dbReference type="NCBI Taxonomy" id="2731247"/>
    <lineage>
        <taxon>Bacteria</taxon>
        <taxon>Pseudomonadati</taxon>
        <taxon>Pseudomonadota</taxon>
        <taxon>Gammaproteobacteria</taxon>
        <taxon>Moraxellales</taxon>
        <taxon>Moraxellaceae</taxon>
        <taxon>Acinetobacter</taxon>
        <taxon>Acinetobacter Taxon 24</taxon>
    </lineage>
</organism>
<comment type="similarity">
    <text evidence="2 4">Belongs to the class-III pyridoxal-phosphate-dependent aminotransferase family.</text>
</comment>
<dbReference type="PANTHER" id="PTHR45688:SF13">
    <property type="entry name" value="ALANINE--GLYOXYLATE AMINOTRANSFERASE 2-LIKE"/>
    <property type="match status" value="1"/>
</dbReference>
<dbReference type="InterPro" id="IPR049704">
    <property type="entry name" value="Aminotrans_3_PPA_site"/>
</dbReference>
<evidence type="ECO:0000256" key="3">
    <source>
        <dbReference type="ARBA" id="ARBA00022898"/>
    </source>
</evidence>
<dbReference type="EMBL" id="JABERL010000086">
    <property type="protein sequence ID" value="NNH79446.1"/>
    <property type="molecule type" value="Genomic_DNA"/>
</dbReference>
<dbReference type="InterPro" id="IPR005814">
    <property type="entry name" value="Aminotrans_3"/>
</dbReference>
<dbReference type="Gene3D" id="3.90.1150.10">
    <property type="entry name" value="Aspartate Aminotransferase, domain 1"/>
    <property type="match status" value="1"/>
</dbReference>
<keyword evidence="5" id="KW-0032">Aminotransferase</keyword>
<evidence type="ECO:0000313" key="5">
    <source>
        <dbReference type="EMBL" id="NNH79446.1"/>
    </source>
</evidence>
<name>A0A7Y2WCH8_9GAMM</name>
<dbReference type="GO" id="GO:0008483">
    <property type="term" value="F:transaminase activity"/>
    <property type="evidence" value="ECO:0007669"/>
    <property type="project" value="UniProtKB-KW"/>
</dbReference>
<dbReference type="InterPro" id="IPR015422">
    <property type="entry name" value="PyrdxlP-dep_Trfase_small"/>
</dbReference>
<evidence type="ECO:0000256" key="1">
    <source>
        <dbReference type="ARBA" id="ARBA00001933"/>
    </source>
</evidence>
<evidence type="ECO:0000313" key="6">
    <source>
        <dbReference type="Proteomes" id="UP000569202"/>
    </source>
</evidence>
<dbReference type="InterPro" id="IPR015421">
    <property type="entry name" value="PyrdxlP-dep_Trfase_major"/>
</dbReference>
<dbReference type="SUPFAM" id="SSF53383">
    <property type="entry name" value="PLP-dependent transferases"/>
    <property type="match status" value="1"/>
</dbReference>
<gene>
    <name evidence="5" type="ORF">HLH17_17800</name>
</gene>
<dbReference type="CDD" id="cd00610">
    <property type="entry name" value="OAT_like"/>
    <property type="match status" value="1"/>
</dbReference>
<dbReference type="GO" id="GO:0030170">
    <property type="term" value="F:pyridoxal phosphate binding"/>
    <property type="evidence" value="ECO:0007669"/>
    <property type="project" value="InterPro"/>
</dbReference>
<dbReference type="InterPro" id="IPR015424">
    <property type="entry name" value="PyrdxlP-dep_Trfase"/>
</dbReference>
<sequence length="433" mass="48077">MNSSVHQINNSLLMRRKRVMGQSPLFYQQPLHLVKGEGVYLYDADGKTYLDCYNNIPVVGHCNPHVVQAIYEQAQILNVHSRYLSDNIVSYGERLLATFKAGFDQIIFTCSGSEANDQALRIVRQVTEAQGIICSNYAYHGNTAAVDCVSPLFKAAQDRQNYDDVRMIPFPETYRPLNGLSGEALINAYLEQVQVQIDAFKKSGVGFAGIIFCSLFANEGLPDVPATLLQKVTDLVHAEGGLVIADEVQAGFGRTGLMWGHEYMGFVPDIATMGKPMGNGYPIAALVAHAELFERFRQKNFYFNTFAGAQVAAAAANAVLDVFEEQQLLKNASEVGDYIRTGLRHYANKYNLIDDVRGVGLWIGFEMVSDKHLKTPAILETKQLVNNLKEQGILVSTMGPYDNVLKIRPPLIFNQSNADELLEKLSYCLSQIK</sequence>
<dbReference type="PANTHER" id="PTHR45688">
    <property type="match status" value="1"/>
</dbReference>
<comment type="caution">
    <text evidence="5">The sequence shown here is derived from an EMBL/GenBank/DDBJ whole genome shotgun (WGS) entry which is preliminary data.</text>
</comment>
<reference evidence="5 6" key="1">
    <citation type="submission" date="2020-04" db="EMBL/GenBank/DDBJ databases">
        <title>Acinetobacter Taxon 24.</title>
        <authorList>
            <person name="Nemec A."/>
            <person name="Radolfova-Krizova L."/>
            <person name="Higgins P.G."/>
            <person name="Spanelova P."/>
        </authorList>
    </citation>
    <scope>NUCLEOTIDE SEQUENCE [LARGE SCALE GENOMIC DNA]</scope>
    <source>
        <strain evidence="5 6">ANC 5380</strain>
    </source>
</reference>
<dbReference type="Pfam" id="PF00202">
    <property type="entry name" value="Aminotran_3"/>
    <property type="match status" value="1"/>
</dbReference>
<evidence type="ECO:0000256" key="2">
    <source>
        <dbReference type="ARBA" id="ARBA00008954"/>
    </source>
</evidence>
<dbReference type="PIRSF" id="PIRSF000521">
    <property type="entry name" value="Transaminase_4ab_Lys_Orn"/>
    <property type="match status" value="1"/>
</dbReference>
<keyword evidence="5" id="KW-0808">Transferase</keyword>
<evidence type="ECO:0000256" key="4">
    <source>
        <dbReference type="RuleBase" id="RU003560"/>
    </source>
</evidence>
<comment type="cofactor">
    <cofactor evidence="1">
        <name>pyridoxal 5'-phosphate</name>
        <dbReference type="ChEBI" id="CHEBI:597326"/>
    </cofactor>
</comment>